<dbReference type="InterPro" id="IPR012349">
    <property type="entry name" value="Split_barrel_FMN-bd"/>
</dbReference>
<keyword evidence="4" id="KW-1185">Reference proteome</keyword>
<evidence type="ECO:0000313" key="3">
    <source>
        <dbReference type="EMBL" id="GAA0760221.1"/>
    </source>
</evidence>
<evidence type="ECO:0000259" key="2">
    <source>
        <dbReference type="SMART" id="SM00903"/>
    </source>
</evidence>
<dbReference type="SMART" id="SM00903">
    <property type="entry name" value="Flavin_Reduct"/>
    <property type="match status" value="1"/>
</dbReference>
<feature type="domain" description="Flavin reductase like" evidence="2">
    <location>
        <begin position="5"/>
        <end position="152"/>
    </location>
</feature>
<keyword evidence="1" id="KW-0560">Oxidoreductase</keyword>
<dbReference type="InterPro" id="IPR002563">
    <property type="entry name" value="Flavin_Rdtase-like_dom"/>
</dbReference>
<protein>
    <submittedName>
        <fullName evidence="3">Flavin reductase family protein</fullName>
    </submittedName>
</protein>
<accession>A0ABP3VN59</accession>
<dbReference type="EMBL" id="BAAAGG010000006">
    <property type="protein sequence ID" value="GAA0760221.1"/>
    <property type="molecule type" value="Genomic_DNA"/>
</dbReference>
<evidence type="ECO:0000313" key="4">
    <source>
        <dbReference type="Proteomes" id="UP001500185"/>
    </source>
</evidence>
<organism evidence="3 4">
    <name type="scientific">Psychroflexus lacisalsi</name>
    <dbReference type="NCBI Taxonomy" id="503928"/>
    <lineage>
        <taxon>Bacteria</taxon>
        <taxon>Pseudomonadati</taxon>
        <taxon>Bacteroidota</taxon>
        <taxon>Flavobacteriia</taxon>
        <taxon>Flavobacteriales</taxon>
        <taxon>Flavobacteriaceae</taxon>
        <taxon>Psychroflexus</taxon>
    </lineage>
</organism>
<dbReference type="RefSeq" id="WP_224455662.1">
    <property type="nucleotide sequence ID" value="NZ_BAAAGG010000006.1"/>
</dbReference>
<dbReference type="InterPro" id="IPR050268">
    <property type="entry name" value="NADH-dep_flavin_reductase"/>
</dbReference>
<proteinExistence type="predicted"/>
<evidence type="ECO:0000256" key="1">
    <source>
        <dbReference type="ARBA" id="ARBA00023002"/>
    </source>
</evidence>
<sequence length="166" mass="18805">MSKLTHKFTYGYYILTALKKSENLETRDKDYIAAGTVNWVSQVSFSPEVVSVSVGQKSDLNETINYSEHFTIHLLSEDHKEYVKKFGIKSTIEDGKINGVPFTKQNDQVIIEDTLGYLTCKVVGSQNVGDHTVYFGEVINEEIHKDKKALCTMQLPTEYTKDKAEV</sequence>
<dbReference type="Pfam" id="PF01613">
    <property type="entry name" value="Flavin_Reduct"/>
    <property type="match status" value="1"/>
</dbReference>
<dbReference type="Gene3D" id="2.30.110.10">
    <property type="entry name" value="Electron Transport, Fmn-binding Protein, Chain A"/>
    <property type="match status" value="1"/>
</dbReference>
<dbReference type="PANTHER" id="PTHR30466:SF1">
    <property type="entry name" value="FMN REDUCTASE (NADH) RUTF"/>
    <property type="match status" value="1"/>
</dbReference>
<dbReference type="PANTHER" id="PTHR30466">
    <property type="entry name" value="FLAVIN REDUCTASE"/>
    <property type="match status" value="1"/>
</dbReference>
<dbReference type="Proteomes" id="UP001500185">
    <property type="component" value="Unassembled WGS sequence"/>
</dbReference>
<comment type="caution">
    <text evidence="3">The sequence shown here is derived from an EMBL/GenBank/DDBJ whole genome shotgun (WGS) entry which is preliminary data.</text>
</comment>
<gene>
    <name evidence="3" type="ORF">GCM10009433_19100</name>
</gene>
<name>A0ABP3VN59_9FLAO</name>
<reference evidence="4" key="1">
    <citation type="journal article" date="2019" name="Int. J. Syst. Evol. Microbiol.">
        <title>The Global Catalogue of Microorganisms (GCM) 10K type strain sequencing project: providing services to taxonomists for standard genome sequencing and annotation.</title>
        <authorList>
            <consortium name="The Broad Institute Genomics Platform"/>
            <consortium name="The Broad Institute Genome Sequencing Center for Infectious Disease"/>
            <person name="Wu L."/>
            <person name="Ma J."/>
        </authorList>
    </citation>
    <scope>NUCLEOTIDE SEQUENCE [LARGE SCALE GENOMIC DNA]</scope>
    <source>
        <strain evidence="4">JCM 16231</strain>
    </source>
</reference>
<dbReference type="SUPFAM" id="SSF50475">
    <property type="entry name" value="FMN-binding split barrel"/>
    <property type="match status" value="1"/>
</dbReference>